<dbReference type="Pfam" id="PF09286">
    <property type="entry name" value="Pro-kuma_activ"/>
    <property type="match status" value="1"/>
</dbReference>
<organism evidence="28 29">
    <name type="scientific">Antrodiella citrinella</name>
    <dbReference type="NCBI Taxonomy" id="2447956"/>
    <lineage>
        <taxon>Eukaryota</taxon>
        <taxon>Fungi</taxon>
        <taxon>Dikarya</taxon>
        <taxon>Basidiomycota</taxon>
        <taxon>Agaricomycotina</taxon>
        <taxon>Agaricomycetes</taxon>
        <taxon>Polyporales</taxon>
        <taxon>Steccherinaceae</taxon>
        <taxon>Antrodiella</taxon>
    </lineage>
</organism>
<comment type="subcellular location">
    <subcellularLocation>
        <location evidence="4">Cytoplasm</location>
    </subcellularLocation>
    <subcellularLocation>
        <location evidence="3">Secreted</location>
        <location evidence="3">Extracellular space</location>
    </subcellularLocation>
</comment>
<evidence type="ECO:0000256" key="18">
    <source>
        <dbReference type="ARBA" id="ARBA00022927"/>
    </source>
</evidence>
<keyword evidence="16 24" id="KW-0106">Calcium</keyword>
<dbReference type="InterPro" id="IPR030400">
    <property type="entry name" value="Sedolisin_dom"/>
</dbReference>
<dbReference type="InterPro" id="IPR004201">
    <property type="entry name" value="Cdc48_dom2"/>
</dbReference>
<keyword evidence="19" id="KW-0843">Virulence</keyword>
<dbReference type="GO" id="GO:0005795">
    <property type="term" value="C:Golgi stack"/>
    <property type="evidence" value="ECO:0007669"/>
    <property type="project" value="TreeGrafter"/>
</dbReference>
<evidence type="ECO:0000259" key="27">
    <source>
        <dbReference type="PROSITE" id="PS51695"/>
    </source>
</evidence>
<keyword evidence="17" id="KW-0067">ATP-binding</keyword>
<comment type="function">
    <text evidence="22">Required for vesicle-mediated transport. Catalyzes the fusion of transport vesicles within the Golgi cisternae. Is also required for transport from the endoplasmic reticulum to the Golgi stack. Seems to function as a fusion protein required for the delivery of cargo proteins to all compartments of the Golgi stack independent of vesicle origin.</text>
</comment>
<dbReference type="SMART" id="SM00382">
    <property type="entry name" value="AAA"/>
    <property type="match status" value="2"/>
</dbReference>
<keyword evidence="15" id="KW-0378">Hydrolase</keyword>
<comment type="catalytic activity">
    <reaction evidence="1">
        <text>Release of an N-terminal tripeptide from a polypeptide.</text>
        <dbReference type="EC" id="3.4.14.10"/>
    </reaction>
</comment>
<dbReference type="InterPro" id="IPR029067">
    <property type="entry name" value="CDC48_domain_2-like_sf"/>
</dbReference>
<keyword evidence="10" id="KW-0645">Protease</keyword>
<feature type="transmembrane region" description="Helical" evidence="26">
    <location>
        <begin position="1443"/>
        <end position="1465"/>
    </location>
</feature>
<evidence type="ECO:0000256" key="8">
    <source>
        <dbReference type="ARBA" id="ARBA00022490"/>
    </source>
</evidence>
<dbReference type="GO" id="GO:0046872">
    <property type="term" value="F:metal ion binding"/>
    <property type="evidence" value="ECO:0007669"/>
    <property type="project" value="UniProtKB-UniRule"/>
</dbReference>
<keyword evidence="21" id="KW-0325">Glycoprotein</keyword>
<dbReference type="Gene3D" id="3.10.330.10">
    <property type="match status" value="1"/>
</dbReference>
<dbReference type="InterPro" id="IPR003338">
    <property type="entry name" value="CDC4_N-term_subdom"/>
</dbReference>
<feature type="binding site" evidence="24">
    <location>
        <position position="1352"/>
    </location>
    <ligand>
        <name>Ca(2+)</name>
        <dbReference type="ChEBI" id="CHEBI:29108"/>
    </ligand>
</feature>
<dbReference type="SUPFAM" id="SSF50692">
    <property type="entry name" value="ADC-like"/>
    <property type="match status" value="1"/>
</dbReference>
<dbReference type="CDD" id="cd19504">
    <property type="entry name" value="RecA-like_NSF-SEC18_r1-like"/>
    <property type="match status" value="1"/>
</dbReference>
<dbReference type="SUPFAM" id="SSF52743">
    <property type="entry name" value="Subtilisin-like"/>
    <property type="match status" value="1"/>
</dbReference>
<dbReference type="InterPro" id="IPR003593">
    <property type="entry name" value="AAA+_ATPase"/>
</dbReference>
<gene>
    <name evidence="28" type="ORF">EUX98_g703</name>
</gene>
<evidence type="ECO:0000256" key="4">
    <source>
        <dbReference type="ARBA" id="ARBA00004496"/>
    </source>
</evidence>
<evidence type="ECO:0000256" key="16">
    <source>
        <dbReference type="ARBA" id="ARBA00022837"/>
    </source>
</evidence>
<dbReference type="InterPro" id="IPR039812">
    <property type="entry name" value="Vesicle-fus_ATPase"/>
</dbReference>
<dbReference type="Gene3D" id="3.40.50.300">
    <property type="entry name" value="P-loop containing nucleotide triphosphate hydrolases"/>
    <property type="match status" value="2"/>
</dbReference>
<dbReference type="OrthoDB" id="9982946at2759"/>
<dbReference type="Pfam" id="PF12400">
    <property type="entry name" value="STIMATE"/>
    <property type="match status" value="1"/>
</dbReference>
<evidence type="ECO:0000256" key="3">
    <source>
        <dbReference type="ARBA" id="ARBA00004239"/>
    </source>
</evidence>
<sequence length="1820" mass="198630">MSSFFRNSRDSAPPPSQQPYARVPPGGSNDQYGRSQPRVPAPRYDDPGAYEKRAPPQQQRASRGAYGVAASPSDALALSNCLIVHPSDFPQGQHVLVKQAFPLTTRHDNTGKLAPGTIGASSMQRQWIGLSVTGDEATVEPLPFQPSYLQSLDIEVGFLRRGHELAEAFSADEMAKNFIKAFSNIIFTPGEMLVFEFHGQNLRAQVLGLSTLDLADAQRRGGSGGATNMGILMEKTDVTFMKAGDSAIKIKSSAKKAPPNAILAPNFKFEDMGIGGLDSEFSTIFRRAFASRVFPPGLVDKLGIQHVKGILLHGPPGTGKTLMARQIGTMLNAREPKIVNGPEILNKYVGASEENIRKLFADAEKEYKAKGDESGLHIIIFDELDAICKQRGSTQGGTGVGDSIVNQLLSKLDGVDQLNNILIIGMTNRLDMIDEALLRPGRLEVHMEISLPDEKGRYQILNIHTTKMRKNGVMDHDVDLLELAQITKNFSGAEIGGLVKSATSFAFSRHVKVGTLAGVSDDIENLRVNREDFMNAMEEVTPAFGVAKEELEQVVQNGIIHFSSVVDEILRSGELFVEQVRTSSRTPLVSVLLHGPPGSGKTALAATVAQASQYPFMKLISPDSMVGFSESQKVAAISKVFADSYKSPLSVIVVDNLERLLDFTPIGPRFSNAVLQALMVLLTRRPPKGRRLLVISTSSFRPILTDLGLSESFDAELRIPPISNLRSLEYVLNEVQLFQNDSQRNNAMRMLEQAGLGGEEDQMAALNIGIKKLLSVIEMSRQEPEAVAESCTGVLVALFFVALAVALPSKAPPRVKEDVRAPKGWVKDRRAPASSFIELRIALPQPSWEELEGHLYEISDPYHERYGQHLSLDEVNALIAPHQHSVDAVTAWLATHGLGESDLVRSPANDSVKVRVPIGVAESMMDTEYHVWVHKHSGKSVMRTTKYSLPSEVHAHIEFIQPTTLFSAPRNMASSIHQVMSAPAVPDSNAPIPVSSAYKGFVDASCNATITVTCLQQLYNMAGYTPSTTNGNQIGVTGYLNEFANMADLQQFFAEQRPDALNSSFEFVSVNDGLNNQTLASAGDEANLDVQFAFGLSHPVPSTFYSTAGSPDYIPDAMEQTNTNEPYGDWLDFILSQPNPPQTISTSYGDSEETVPESYAIRICRQFGQLGARGVSVLFSSGDFGVGDGDTDSATTKCLSNDGNNTLKFMPMFPASCPFVTTVGGTTQIPEIAASFSGGGFSDLASFARPSYQDAAVASYVQQIPSGMYAGLYNQGGRAYPDVSAQSDFFKIFVSAIVSLLNDARLTMGLPPLGFLNPLLYKIGTESPFVFNDVTAGSNPGCGTPGFNAAQGWDPVTGFGTPNFALLKDVVWSCRTTMNKLPDPYFDDYPDVDRKSCQLLGPTALVVQGLMGILVVSSLVYKRHRETPKRPWRIWLFDVWKQIIGQMFVHGVNVLISDVVAHVSAGNACVLYFLNILIDTTLGVAIIYFFLHLITYFFTEKCRFKGFESGQYGSPPSIIYWLRQATVYVFSLTSMKLLVVVLFALWPGIFTMGEWMLSFLGSSEQAQVIFTMGIFPICMNIVQFWLIDSIVKARTNTDDELPTSDPSRPSYDREPLFRASSDDEEDDDDLRPHDIENPPLLSPSLSRSRGQSPTIPNESKLSLQTQTASGSATPSPKVVDLIGSQSIAMHAYPPVGSTSTSPVSPFSLHSPDSSMSLNSSNRRRRSPPPPLTLSPRAGFPAVVVTSQIGQSVPQEKSVIDTLVQDEKSEWDAWGDDATDDWADKVGEEEWTGKRIGSKMDSLHDVWSTHEEFRPTAIRAG</sequence>
<keyword evidence="18" id="KW-0653">Protein transport</keyword>
<dbReference type="InterPro" id="IPR003960">
    <property type="entry name" value="ATPase_AAA_CS"/>
</dbReference>
<comment type="cofactor">
    <cofactor evidence="24">
        <name>Ca(2+)</name>
        <dbReference type="ChEBI" id="CHEBI:29108"/>
    </cofactor>
    <text evidence="24">Binds 1 Ca(2+) ion per subunit.</text>
</comment>
<evidence type="ECO:0000256" key="7">
    <source>
        <dbReference type="ARBA" id="ARBA00022448"/>
    </source>
</evidence>
<dbReference type="Gene3D" id="1.10.8.60">
    <property type="match status" value="2"/>
</dbReference>
<evidence type="ECO:0000313" key="28">
    <source>
        <dbReference type="EMBL" id="THH33483.1"/>
    </source>
</evidence>
<feature type="binding site" evidence="24">
    <location>
        <position position="1334"/>
    </location>
    <ligand>
        <name>Ca(2+)</name>
        <dbReference type="ChEBI" id="CHEBI:29108"/>
    </ligand>
</feature>
<dbReference type="PANTHER" id="PTHR23078:SF3">
    <property type="entry name" value="VESICLE-FUSING ATPASE"/>
    <property type="match status" value="1"/>
</dbReference>
<dbReference type="FunFam" id="3.40.50.200:FF:000015">
    <property type="entry name" value="Tripeptidyl peptidase A"/>
    <property type="match status" value="1"/>
</dbReference>
<dbReference type="EC" id="3.4.14.10" evidence="6"/>
<dbReference type="Gene3D" id="2.40.40.20">
    <property type="match status" value="1"/>
</dbReference>
<dbReference type="GO" id="GO:0008240">
    <property type="term" value="F:tripeptidyl-peptidase activity"/>
    <property type="evidence" value="ECO:0007669"/>
    <property type="project" value="UniProtKB-EC"/>
</dbReference>
<evidence type="ECO:0000256" key="25">
    <source>
        <dbReference type="SAM" id="MobiDB-lite"/>
    </source>
</evidence>
<keyword evidence="9" id="KW-0964">Secreted</keyword>
<dbReference type="GO" id="GO:0004252">
    <property type="term" value="F:serine-type endopeptidase activity"/>
    <property type="evidence" value="ECO:0007669"/>
    <property type="project" value="InterPro"/>
</dbReference>
<dbReference type="Gene3D" id="3.40.50.200">
    <property type="entry name" value="Peptidase S8/S53 domain"/>
    <property type="match status" value="1"/>
</dbReference>
<evidence type="ECO:0000256" key="15">
    <source>
        <dbReference type="ARBA" id="ARBA00022801"/>
    </source>
</evidence>
<keyword evidence="26" id="KW-1133">Transmembrane helix</keyword>
<dbReference type="Pfam" id="PF00004">
    <property type="entry name" value="AAA"/>
    <property type="match status" value="2"/>
</dbReference>
<dbReference type="CDD" id="cd00009">
    <property type="entry name" value="AAA"/>
    <property type="match status" value="1"/>
</dbReference>
<dbReference type="GO" id="GO:0016887">
    <property type="term" value="F:ATP hydrolysis activity"/>
    <property type="evidence" value="ECO:0007669"/>
    <property type="project" value="InterPro"/>
</dbReference>
<dbReference type="PANTHER" id="PTHR23078">
    <property type="entry name" value="VESICULAR-FUSION PROTEIN NSF"/>
    <property type="match status" value="1"/>
</dbReference>
<evidence type="ECO:0000256" key="11">
    <source>
        <dbReference type="ARBA" id="ARBA00022723"/>
    </source>
</evidence>
<dbReference type="EMBL" id="SGPM01000005">
    <property type="protein sequence ID" value="THH33483.1"/>
    <property type="molecule type" value="Genomic_DNA"/>
</dbReference>
<proteinExistence type="inferred from homology"/>
<comment type="caution">
    <text evidence="24">Lacks conserved residue(s) required for the propagation of feature annotation.</text>
</comment>
<accession>A0A4V3XJK8</accession>
<evidence type="ECO:0000256" key="19">
    <source>
        <dbReference type="ARBA" id="ARBA00023026"/>
    </source>
</evidence>
<dbReference type="GO" id="GO:0005524">
    <property type="term" value="F:ATP binding"/>
    <property type="evidence" value="ECO:0007669"/>
    <property type="project" value="UniProtKB-KW"/>
</dbReference>
<dbReference type="FunFam" id="1.10.8.60:FF:000026">
    <property type="entry name" value="vesicle-fusing ATPase isoform X1"/>
    <property type="match status" value="1"/>
</dbReference>
<evidence type="ECO:0000256" key="22">
    <source>
        <dbReference type="ARBA" id="ARBA00056429"/>
    </source>
</evidence>
<dbReference type="InterPro" id="IPR036852">
    <property type="entry name" value="Peptidase_S8/S53_dom_sf"/>
</dbReference>
<dbReference type="GO" id="GO:0006891">
    <property type="term" value="P:intra-Golgi vesicle-mediated transport"/>
    <property type="evidence" value="ECO:0007669"/>
    <property type="project" value="TreeGrafter"/>
</dbReference>
<evidence type="ECO:0000256" key="1">
    <source>
        <dbReference type="ARBA" id="ARBA00001910"/>
    </source>
</evidence>
<dbReference type="GO" id="GO:0006508">
    <property type="term" value="P:proteolysis"/>
    <property type="evidence" value="ECO:0007669"/>
    <property type="project" value="UniProtKB-KW"/>
</dbReference>
<name>A0A4V3XJK8_9APHY</name>
<keyword evidence="26" id="KW-0472">Membrane</keyword>
<dbReference type="GO" id="GO:0005576">
    <property type="term" value="C:extracellular region"/>
    <property type="evidence" value="ECO:0007669"/>
    <property type="project" value="UniProtKB-SubCell"/>
</dbReference>
<keyword evidence="29" id="KW-1185">Reference proteome</keyword>
<dbReference type="FunFam" id="3.40.50.300:FF:000166">
    <property type="entry name" value="vesicle-fusing ATPase isoform X1"/>
    <property type="match status" value="1"/>
</dbReference>
<feature type="binding site" evidence="24">
    <location>
        <position position="1333"/>
    </location>
    <ligand>
        <name>Ca(2+)</name>
        <dbReference type="ChEBI" id="CHEBI:29108"/>
    </ligand>
</feature>
<dbReference type="InterPro" id="IPR027417">
    <property type="entry name" value="P-loop_NTPase"/>
</dbReference>
<dbReference type="InterPro" id="IPR022127">
    <property type="entry name" value="STIMATE/YPL162C"/>
</dbReference>
<evidence type="ECO:0000256" key="17">
    <source>
        <dbReference type="ARBA" id="ARBA00022840"/>
    </source>
</evidence>
<evidence type="ECO:0000256" key="13">
    <source>
        <dbReference type="ARBA" id="ARBA00022737"/>
    </source>
</evidence>
<dbReference type="SUPFAM" id="SSF52540">
    <property type="entry name" value="P-loop containing nucleoside triphosphate hydrolases"/>
    <property type="match status" value="2"/>
</dbReference>
<dbReference type="Proteomes" id="UP000308730">
    <property type="component" value="Unassembled WGS sequence"/>
</dbReference>
<protein>
    <recommendedName>
        <fullName evidence="23">Vesicular-fusion protein SEC18</fullName>
        <ecNumber evidence="6">3.4.14.10</ecNumber>
    </recommendedName>
</protein>
<dbReference type="SUPFAM" id="SSF54585">
    <property type="entry name" value="Cdc48 domain 2-like"/>
    <property type="match status" value="1"/>
</dbReference>
<dbReference type="PROSITE" id="PS51695">
    <property type="entry name" value="SEDOLISIN"/>
    <property type="match status" value="1"/>
</dbReference>
<dbReference type="InterPro" id="IPR015366">
    <property type="entry name" value="S53_propep"/>
</dbReference>
<dbReference type="SUPFAM" id="SSF54897">
    <property type="entry name" value="Protease propeptides/inhibitors"/>
    <property type="match status" value="1"/>
</dbReference>
<feature type="compositionally biased region" description="Low complexity" evidence="25">
    <location>
        <begin position="1696"/>
        <end position="1720"/>
    </location>
</feature>
<evidence type="ECO:0000256" key="26">
    <source>
        <dbReference type="SAM" id="Phobius"/>
    </source>
</evidence>
<feature type="transmembrane region" description="Helical" evidence="26">
    <location>
        <begin position="1566"/>
        <end position="1587"/>
    </location>
</feature>
<evidence type="ECO:0000256" key="20">
    <source>
        <dbReference type="ARBA" id="ARBA00023145"/>
    </source>
</evidence>
<feature type="compositionally biased region" description="Polar residues" evidence="25">
    <location>
        <begin position="1647"/>
        <end position="1674"/>
    </location>
</feature>
<evidence type="ECO:0000256" key="24">
    <source>
        <dbReference type="PROSITE-ProRule" id="PRU01032"/>
    </source>
</evidence>
<dbReference type="CDD" id="cd11377">
    <property type="entry name" value="Pro-peptidase_S53"/>
    <property type="match status" value="1"/>
</dbReference>
<feature type="domain" description="Peptidase S53" evidence="27">
    <location>
        <begin position="1009"/>
        <end position="1374"/>
    </location>
</feature>
<dbReference type="SMART" id="SM01073">
    <property type="entry name" value="CDC48_N"/>
    <property type="match status" value="1"/>
</dbReference>
<keyword evidence="14" id="KW-0547">Nucleotide-binding</keyword>
<evidence type="ECO:0000256" key="6">
    <source>
        <dbReference type="ARBA" id="ARBA00012462"/>
    </source>
</evidence>
<keyword evidence="26" id="KW-0812">Transmembrane</keyword>
<comment type="function">
    <text evidence="2">Secreted tripeptidyl-peptidase which degrades proteins at acidic pHs and is involved in virulence.</text>
</comment>
<dbReference type="FunFam" id="3.40.50.300:FF:000187">
    <property type="entry name" value="Vesicular-fusion ATPase SEC18"/>
    <property type="match status" value="1"/>
</dbReference>
<feature type="region of interest" description="Disordered" evidence="25">
    <location>
        <begin position="1"/>
        <end position="67"/>
    </location>
</feature>
<dbReference type="SMART" id="SM00944">
    <property type="entry name" value="Pro-kuma_activ"/>
    <property type="match status" value="1"/>
</dbReference>
<dbReference type="GO" id="GO:0043001">
    <property type="term" value="P:Golgi to plasma membrane protein transport"/>
    <property type="evidence" value="ECO:0007669"/>
    <property type="project" value="TreeGrafter"/>
</dbReference>
<keyword evidence="11 24" id="KW-0479">Metal-binding</keyword>
<keyword evidence="20" id="KW-0865">Zymogen</keyword>
<keyword evidence="7" id="KW-0813">Transport</keyword>
<evidence type="ECO:0000256" key="12">
    <source>
        <dbReference type="ARBA" id="ARBA00022729"/>
    </source>
</evidence>
<evidence type="ECO:0000256" key="21">
    <source>
        <dbReference type="ARBA" id="ARBA00023180"/>
    </source>
</evidence>
<evidence type="ECO:0000313" key="29">
    <source>
        <dbReference type="Proteomes" id="UP000308730"/>
    </source>
</evidence>
<dbReference type="Pfam" id="PF02933">
    <property type="entry name" value="CDC48_2"/>
    <property type="match status" value="1"/>
</dbReference>
<evidence type="ECO:0000256" key="9">
    <source>
        <dbReference type="ARBA" id="ARBA00022525"/>
    </source>
</evidence>
<comment type="caution">
    <text evidence="28">The sequence shown here is derived from an EMBL/GenBank/DDBJ whole genome shotgun (WGS) entry which is preliminary data.</text>
</comment>
<dbReference type="PROSITE" id="PS00674">
    <property type="entry name" value="AAA"/>
    <property type="match status" value="1"/>
</dbReference>
<feature type="compositionally biased region" description="Basic and acidic residues" evidence="25">
    <location>
        <begin position="43"/>
        <end position="54"/>
    </location>
</feature>
<feature type="transmembrane region" description="Helical" evidence="26">
    <location>
        <begin position="1520"/>
        <end position="1546"/>
    </location>
</feature>
<keyword evidence="12" id="KW-0732">Signal</keyword>
<keyword evidence="8" id="KW-0963">Cytoplasm</keyword>
<feature type="region of interest" description="Disordered" evidence="25">
    <location>
        <begin position="1696"/>
        <end position="1737"/>
    </location>
</feature>
<feature type="transmembrane region" description="Helical" evidence="26">
    <location>
        <begin position="1399"/>
        <end position="1422"/>
    </location>
</feature>
<dbReference type="InterPro" id="IPR003959">
    <property type="entry name" value="ATPase_AAA_core"/>
</dbReference>
<reference evidence="28 29" key="1">
    <citation type="submission" date="2019-02" db="EMBL/GenBank/DDBJ databases">
        <title>Genome sequencing of the rare red list fungi Antrodiella citrinella (Flaviporus citrinellus).</title>
        <authorList>
            <person name="Buettner E."/>
            <person name="Kellner H."/>
        </authorList>
    </citation>
    <scope>NUCLEOTIDE SEQUENCE [LARGE SCALE GENOMIC DNA]</scope>
    <source>
        <strain evidence="28 29">DSM 108506</strain>
    </source>
</reference>
<feature type="region of interest" description="Disordered" evidence="25">
    <location>
        <begin position="1597"/>
        <end position="1677"/>
    </location>
</feature>
<feature type="binding site" evidence="24">
    <location>
        <position position="1354"/>
    </location>
    <ligand>
        <name>Ca(2+)</name>
        <dbReference type="ChEBI" id="CHEBI:29108"/>
    </ligand>
</feature>
<feature type="transmembrane region" description="Helical" evidence="26">
    <location>
        <begin position="1471"/>
        <end position="1499"/>
    </location>
</feature>
<dbReference type="CDD" id="cd04056">
    <property type="entry name" value="Peptidases_S53"/>
    <property type="match status" value="1"/>
</dbReference>
<evidence type="ECO:0000256" key="2">
    <source>
        <dbReference type="ARBA" id="ARBA00002451"/>
    </source>
</evidence>
<evidence type="ECO:0000256" key="14">
    <source>
        <dbReference type="ARBA" id="ARBA00022741"/>
    </source>
</evidence>
<comment type="similarity">
    <text evidence="5">Belongs to the AAA ATPase family.</text>
</comment>
<keyword evidence="13" id="KW-0677">Repeat</keyword>
<dbReference type="InterPro" id="IPR041569">
    <property type="entry name" value="AAA_lid_3"/>
</dbReference>
<dbReference type="InterPro" id="IPR009010">
    <property type="entry name" value="Asp_de-COase-like_dom_sf"/>
</dbReference>
<evidence type="ECO:0000256" key="23">
    <source>
        <dbReference type="ARBA" id="ARBA00068637"/>
    </source>
</evidence>
<dbReference type="Pfam" id="PF17862">
    <property type="entry name" value="AAA_lid_3"/>
    <property type="match status" value="1"/>
</dbReference>
<dbReference type="GO" id="GO:0035494">
    <property type="term" value="P:SNARE complex disassembly"/>
    <property type="evidence" value="ECO:0007669"/>
    <property type="project" value="InterPro"/>
</dbReference>
<evidence type="ECO:0000256" key="5">
    <source>
        <dbReference type="ARBA" id="ARBA00006914"/>
    </source>
</evidence>
<evidence type="ECO:0000256" key="10">
    <source>
        <dbReference type="ARBA" id="ARBA00022670"/>
    </source>
</evidence>